<protein>
    <recommendedName>
        <fullName evidence="8">Glutathione peroxidase</fullName>
    </recommendedName>
</protein>
<comment type="similarity">
    <text evidence="1 8">Belongs to the glutathione peroxidase family.</text>
</comment>
<evidence type="ECO:0000313" key="9">
    <source>
        <dbReference type="Ensembl" id="ENSNVIP00000030758.1"/>
    </source>
</evidence>
<keyword evidence="10" id="KW-1185">Reference proteome</keyword>
<evidence type="ECO:0000256" key="1">
    <source>
        <dbReference type="ARBA" id="ARBA00006926"/>
    </source>
</evidence>
<dbReference type="GO" id="GO:0043403">
    <property type="term" value="P:skeletal muscle tissue regeneration"/>
    <property type="evidence" value="ECO:0007669"/>
    <property type="project" value="Ensembl"/>
</dbReference>
<dbReference type="GO" id="GO:0090201">
    <property type="term" value="P:negative regulation of release of cytochrome c from mitochondria"/>
    <property type="evidence" value="ECO:0007669"/>
    <property type="project" value="Ensembl"/>
</dbReference>
<dbReference type="GO" id="GO:0007605">
    <property type="term" value="P:sensory perception of sound"/>
    <property type="evidence" value="ECO:0007669"/>
    <property type="project" value="Ensembl"/>
</dbReference>
<dbReference type="PANTHER" id="PTHR11592:SF41">
    <property type="entry name" value="GLUTATHIONE PEROXIDASE 1"/>
    <property type="match status" value="1"/>
</dbReference>
<dbReference type="GO" id="GO:0009609">
    <property type="term" value="P:response to symbiotic bacterium"/>
    <property type="evidence" value="ECO:0007669"/>
    <property type="project" value="Ensembl"/>
</dbReference>
<dbReference type="GO" id="GO:1990782">
    <property type="term" value="F:protein tyrosine kinase binding"/>
    <property type="evidence" value="ECO:0007669"/>
    <property type="project" value="Ensembl"/>
</dbReference>
<dbReference type="InterPro" id="IPR000889">
    <property type="entry name" value="Glutathione_peroxidase"/>
</dbReference>
<dbReference type="GO" id="GO:0005739">
    <property type="term" value="C:mitochondrion"/>
    <property type="evidence" value="ECO:0007669"/>
    <property type="project" value="Ensembl"/>
</dbReference>
<keyword evidence="3" id="KW-0712">Selenocysteine</keyword>
<dbReference type="GO" id="GO:0004602">
    <property type="term" value="F:glutathione peroxidase activity"/>
    <property type="evidence" value="ECO:0007669"/>
    <property type="project" value="UniProtKB-EC"/>
</dbReference>
<dbReference type="GO" id="GO:0045445">
    <property type="term" value="P:myoblast differentiation"/>
    <property type="evidence" value="ECO:0007669"/>
    <property type="project" value="Ensembl"/>
</dbReference>
<dbReference type="GO" id="GO:0061136">
    <property type="term" value="P:regulation of proteasomal protein catabolic process"/>
    <property type="evidence" value="ECO:0007669"/>
    <property type="project" value="Ensembl"/>
</dbReference>
<dbReference type="GO" id="GO:0033194">
    <property type="term" value="P:response to hydroperoxide"/>
    <property type="evidence" value="ECO:0007669"/>
    <property type="project" value="Ensembl"/>
</dbReference>
<dbReference type="GO" id="GO:0097413">
    <property type="term" value="C:Lewy body"/>
    <property type="evidence" value="ECO:0007669"/>
    <property type="project" value="Ensembl"/>
</dbReference>
<dbReference type="InterPro" id="IPR036249">
    <property type="entry name" value="Thioredoxin-like_sf"/>
</dbReference>
<dbReference type="GO" id="GO:0005829">
    <property type="term" value="C:cytosol"/>
    <property type="evidence" value="ECO:0007669"/>
    <property type="project" value="Ensembl"/>
</dbReference>
<organism evidence="9 10">
    <name type="scientific">Neovison vison</name>
    <name type="common">American mink</name>
    <name type="synonym">Mustela vison</name>
    <dbReference type="NCBI Taxonomy" id="452646"/>
    <lineage>
        <taxon>Eukaryota</taxon>
        <taxon>Metazoa</taxon>
        <taxon>Chordata</taxon>
        <taxon>Craniata</taxon>
        <taxon>Vertebrata</taxon>
        <taxon>Euteleostomi</taxon>
        <taxon>Mammalia</taxon>
        <taxon>Eutheria</taxon>
        <taxon>Laurasiatheria</taxon>
        <taxon>Carnivora</taxon>
        <taxon>Caniformia</taxon>
        <taxon>Musteloidea</taxon>
        <taxon>Mustelidae</taxon>
        <taxon>Mustelinae</taxon>
        <taxon>Neogale</taxon>
    </lineage>
</organism>
<proteinExistence type="inferred from homology"/>
<dbReference type="GO" id="GO:0034599">
    <property type="term" value="P:cellular response to oxidative stress"/>
    <property type="evidence" value="ECO:0007669"/>
    <property type="project" value="Ensembl"/>
</dbReference>
<dbReference type="AlphaFoldDB" id="A0A8C7EXP9"/>
<dbReference type="GO" id="GO:0047066">
    <property type="term" value="F:phospholipid-hydroperoxide glutathione peroxidase activity"/>
    <property type="evidence" value="ECO:0007669"/>
    <property type="project" value="Ensembl"/>
</dbReference>
<comment type="catalytic activity">
    <reaction evidence="6">
        <text>(12S)-hydroperoxy-(5Z,8Z,10E,14Z)-eicosatetraenoate + 2 glutathione = (12S)-hydroxy-(5Z,8Z,10E,14Z)-eicosatetraenoate + glutathione disulfide + H2O</text>
        <dbReference type="Rhea" id="RHEA:50708"/>
        <dbReference type="ChEBI" id="CHEBI:15377"/>
        <dbReference type="ChEBI" id="CHEBI:57444"/>
        <dbReference type="ChEBI" id="CHEBI:57925"/>
        <dbReference type="ChEBI" id="CHEBI:58297"/>
        <dbReference type="ChEBI" id="CHEBI:90680"/>
    </reaction>
    <physiologicalReaction direction="left-to-right" evidence="6">
        <dbReference type="Rhea" id="RHEA:50709"/>
    </physiologicalReaction>
</comment>
<dbReference type="Ensembl" id="ENSNVIT00000035628.1">
    <property type="protein sequence ID" value="ENSNVIP00000030758.1"/>
    <property type="gene ID" value="ENSNVIG00000023693.1"/>
</dbReference>
<dbReference type="GO" id="GO:1902042">
    <property type="term" value="P:negative regulation of extrinsic apoptotic signaling pathway via death domain receptors"/>
    <property type="evidence" value="ECO:0007669"/>
    <property type="project" value="Ensembl"/>
</dbReference>
<dbReference type="GO" id="GO:0042542">
    <property type="term" value="P:response to hydrogen peroxide"/>
    <property type="evidence" value="ECO:0007669"/>
    <property type="project" value="Ensembl"/>
</dbReference>
<dbReference type="PRINTS" id="PR01011">
    <property type="entry name" value="GLUTPROXDASE"/>
</dbReference>
<dbReference type="PIRSF" id="PIRSF000303">
    <property type="entry name" value="Glutathion_perox"/>
    <property type="match status" value="1"/>
</dbReference>
<dbReference type="GO" id="GO:0060047">
    <property type="term" value="P:heart contraction"/>
    <property type="evidence" value="ECO:0007669"/>
    <property type="project" value="Ensembl"/>
</dbReference>
<dbReference type="GO" id="GO:0048741">
    <property type="term" value="P:skeletal muscle fiber development"/>
    <property type="evidence" value="ECO:0007669"/>
    <property type="project" value="Ensembl"/>
</dbReference>
<dbReference type="GO" id="GO:0060055">
    <property type="term" value="P:angiogenesis involved in wound healing"/>
    <property type="evidence" value="ECO:0007669"/>
    <property type="project" value="Ensembl"/>
</dbReference>
<dbReference type="GO" id="GO:0040029">
    <property type="term" value="P:epigenetic regulation of gene expression"/>
    <property type="evidence" value="ECO:0007669"/>
    <property type="project" value="Ensembl"/>
</dbReference>
<evidence type="ECO:0000256" key="5">
    <source>
        <dbReference type="ARBA" id="ARBA00036108"/>
    </source>
</evidence>
<accession>A0A8C7EXP9</accession>
<comment type="subunit">
    <text evidence="7">Homotetramer. Interacts with MIEN1.</text>
</comment>
<reference evidence="9" key="1">
    <citation type="submission" date="2025-08" db="UniProtKB">
        <authorList>
            <consortium name="Ensembl"/>
        </authorList>
    </citation>
    <scope>IDENTIFICATION</scope>
</reference>
<dbReference type="GO" id="GO:0032496">
    <property type="term" value="P:response to lipopolysaccharide"/>
    <property type="evidence" value="ECO:0007669"/>
    <property type="project" value="Ensembl"/>
</dbReference>
<keyword evidence="2 8" id="KW-0575">Peroxidase</keyword>
<dbReference type="GO" id="GO:0043534">
    <property type="term" value="P:blood vessel endothelial cell migration"/>
    <property type="evidence" value="ECO:0007669"/>
    <property type="project" value="Ensembl"/>
</dbReference>
<dbReference type="GO" id="GO:0009650">
    <property type="term" value="P:UV protection"/>
    <property type="evidence" value="ECO:0007669"/>
    <property type="project" value="Ensembl"/>
</dbReference>
<dbReference type="Pfam" id="PF00255">
    <property type="entry name" value="GSHPx"/>
    <property type="match status" value="1"/>
</dbReference>
<evidence type="ECO:0000256" key="3">
    <source>
        <dbReference type="ARBA" id="ARBA00022933"/>
    </source>
</evidence>
<evidence type="ECO:0000256" key="4">
    <source>
        <dbReference type="ARBA" id="ARBA00023002"/>
    </source>
</evidence>
<dbReference type="GO" id="GO:0006749">
    <property type="term" value="P:glutathione metabolic process"/>
    <property type="evidence" value="ECO:0007669"/>
    <property type="project" value="Ensembl"/>
</dbReference>
<dbReference type="GO" id="GO:0042311">
    <property type="term" value="P:vasodilation"/>
    <property type="evidence" value="ECO:0007669"/>
    <property type="project" value="Ensembl"/>
</dbReference>
<dbReference type="PANTHER" id="PTHR11592">
    <property type="entry name" value="GLUTATHIONE PEROXIDASE"/>
    <property type="match status" value="1"/>
</dbReference>
<dbReference type="GO" id="GO:0045454">
    <property type="term" value="P:cell redox homeostasis"/>
    <property type="evidence" value="ECO:0007669"/>
    <property type="project" value="Ensembl"/>
</dbReference>
<dbReference type="GO" id="GO:0019369">
    <property type="term" value="P:arachidonate metabolic process"/>
    <property type="evidence" value="ECO:0007669"/>
    <property type="project" value="Ensembl"/>
</dbReference>
<dbReference type="GO" id="GO:0006641">
    <property type="term" value="P:triglyceride metabolic process"/>
    <property type="evidence" value="ECO:0007669"/>
    <property type="project" value="Ensembl"/>
</dbReference>
<dbReference type="GO" id="GO:0010332">
    <property type="term" value="P:response to gamma radiation"/>
    <property type="evidence" value="ECO:0007669"/>
    <property type="project" value="Ensembl"/>
</dbReference>
<dbReference type="GO" id="GO:0017124">
    <property type="term" value="F:SH3 domain binding"/>
    <property type="evidence" value="ECO:0007669"/>
    <property type="project" value="Ensembl"/>
</dbReference>
<evidence type="ECO:0000256" key="2">
    <source>
        <dbReference type="ARBA" id="ARBA00022559"/>
    </source>
</evidence>
<evidence type="ECO:0000313" key="10">
    <source>
        <dbReference type="Proteomes" id="UP000694425"/>
    </source>
</evidence>
<name>A0A8C7EXP9_NEOVI</name>
<dbReference type="GO" id="GO:0051402">
    <property type="term" value="P:neuron apoptotic process"/>
    <property type="evidence" value="ECO:0007669"/>
    <property type="project" value="Ensembl"/>
</dbReference>
<dbReference type="PROSITE" id="PS51355">
    <property type="entry name" value="GLUTATHIONE_PEROXID_3"/>
    <property type="match status" value="1"/>
</dbReference>
<dbReference type="GO" id="GO:0051702">
    <property type="term" value="P:biological process involved in interaction with symbiont"/>
    <property type="evidence" value="ECO:0007669"/>
    <property type="project" value="Ensembl"/>
</dbReference>
<dbReference type="GO" id="GO:0051897">
    <property type="term" value="P:positive regulation of phosphatidylinositol 3-kinase/protein kinase B signal transduction"/>
    <property type="evidence" value="ECO:0007669"/>
    <property type="project" value="Ensembl"/>
</dbReference>
<dbReference type="FunFam" id="3.40.30.10:FF:000153">
    <property type="entry name" value="Glutathione peroxidase"/>
    <property type="match status" value="1"/>
</dbReference>
<dbReference type="GO" id="GO:0042744">
    <property type="term" value="P:hydrogen peroxide catabolic process"/>
    <property type="evidence" value="ECO:0007669"/>
    <property type="project" value="Ensembl"/>
</dbReference>
<evidence type="ECO:0000256" key="6">
    <source>
        <dbReference type="ARBA" id="ARBA00036482"/>
    </source>
</evidence>
<keyword evidence="4 8" id="KW-0560">Oxidoreductase</keyword>
<dbReference type="GO" id="GO:0010269">
    <property type="term" value="P:response to selenium ion"/>
    <property type="evidence" value="ECO:0007669"/>
    <property type="project" value="Ensembl"/>
</dbReference>
<dbReference type="GO" id="GO:0008631">
    <property type="term" value="P:intrinsic apoptotic signaling pathway in response to oxidative stress"/>
    <property type="evidence" value="ECO:0007669"/>
    <property type="project" value="Ensembl"/>
</dbReference>
<evidence type="ECO:0000256" key="7">
    <source>
        <dbReference type="ARBA" id="ARBA00038541"/>
    </source>
</evidence>
<evidence type="ECO:0000256" key="8">
    <source>
        <dbReference type="RuleBase" id="RU000499"/>
    </source>
</evidence>
<dbReference type="GeneTree" id="ENSGT00940000156150"/>
<dbReference type="GO" id="GO:1902176">
    <property type="term" value="P:negative regulation of oxidative stress-induced intrinsic apoptotic signaling pathway"/>
    <property type="evidence" value="ECO:0007669"/>
    <property type="project" value="Ensembl"/>
</dbReference>
<dbReference type="CDD" id="cd00340">
    <property type="entry name" value="GSH_Peroxidase"/>
    <property type="match status" value="1"/>
</dbReference>
<dbReference type="GO" id="GO:0001659">
    <property type="term" value="P:temperature homeostasis"/>
    <property type="evidence" value="ECO:0007669"/>
    <property type="project" value="Ensembl"/>
</dbReference>
<comment type="catalytic activity">
    <reaction evidence="5">
        <text>2 glutathione + H2O2 = glutathione disulfide + 2 H2O</text>
        <dbReference type="Rhea" id="RHEA:16833"/>
        <dbReference type="ChEBI" id="CHEBI:15377"/>
        <dbReference type="ChEBI" id="CHEBI:16240"/>
        <dbReference type="ChEBI" id="CHEBI:57925"/>
        <dbReference type="ChEBI" id="CHEBI:58297"/>
        <dbReference type="EC" id="1.11.1.9"/>
    </reaction>
    <physiologicalReaction direction="left-to-right" evidence="5">
        <dbReference type="Rhea" id="RHEA:16834"/>
    </physiologicalReaction>
</comment>
<dbReference type="GO" id="GO:0051450">
    <property type="term" value="P:myoblast proliferation"/>
    <property type="evidence" value="ECO:0007669"/>
    <property type="project" value="Ensembl"/>
</dbReference>
<dbReference type="GO" id="GO:0002862">
    <property type="term" value="P:negative regulation of inflammatory response to antigenic stimulus"/>
    <property type="evidence" value="ECO:0007669"/>
    <property type="project" value="Ensembl"/>
</dbReference>
<dbReference type="SUPFAM" id="SSF52833">
    <property type="entry name" value="Thioredoxin-like"/>
    <property type="match status" value="1"/>
</dbReference>
<dbReference type="GO" id="GO:0048144">
    <property type="term" value="P:fibroblast proliferation"/>
    <property type="evidence" value="ECO:0007669"/>
    <property type="project" value="Ensembl"/>
</dbReference>
<dbReference type="GO" id="GO:0001885">
    <property type="term" value="P:endothelial cell development"/>
    <property type="evidence" value="ECO:0007669"/>
    <property type="project" value="Ensembl"/>
</dbReference>
<sequence>MCAAPLAAATAASRSVYAFSARPLGGGEPLSLGSLRGKVLLIENVASLGTTVRDYTEMNELQRRLGPRGLVVLGFPCNQFGHQENAKNEEILNSLKYVRPGGGFEPNFTLFEKCEVNGAQAHPLFAFLREALPAPSDDATALMTDPKFIIWSPVCRNDIAWNFEKFLVGPDGVPVRRYSRRFPTIDIEPDIEALLSQGPGRV</sequence>
<dbReference type="Proteomes" id="UP000694425">
    <property type="component" value="Unplaced"/>
</dbReference>
<dbReference type="GO" id="GO:0019372">
    <property type="term" value="P:lipoxygenase pathway"/>
    <property type="evidence" value="ECO:0007669"/>
    <property type="project" value="Ensembl"/>
</dbReference>
<dbReference type="GO" id="GO:0033599">
    <property type="term" value="P:regulation of mammary gland epithelial cell proliferation"/>
    <property type="evidence" value="ECO:0007669"/>
    <property type="project" value="Ensembl"/>
</dbReference>
<dbReference type="GO" id="GO:0009410">
    <property type="term" value="P:response to xenobiotic stimulus"/>
    <property type="evidence" value="ECO:0007669"/>
    <property type="project" value="Ensembl"/>
</dbReference>
<dbReference type="Gene3D" id="3.40.30.10">
    <property type="entry name" value="Glutaredoxin"/>
    <property type="match status" value="1"/>
</dbReference>
<reference evidence="9" key="2">
    <citation type="submission" date="2025-09" db="UniProtKB">
        <authorList>
            <consortium name="Ensembl"/>
        </authorList>
    </citation>
    <scope>IDENTIFICATION</scope>
</reference>
<dbReference type="InterPro" id="IPR029760">
    <property type="entry name" value="GPX_CS"/>
</dbReference>
<dbReference type="GO" id="GO:0045444">
    <property type="term" value="P:fat cell differentiation"/>
    <property type="evidence" value="ECO:0007669"/>
    <property type="project" value="Ensembl"/>
</dbReference>
<dbReference type="PROSITE" id="PS00763">
    <property type="entry name" value="GLUTATHIONE_PEROXID_2"/>
    <property type="match status" value="1"/>
</dbReference>